<feature type="repeat" description="WD" evidence="3">
    <location>
        <begin position="970"/>
        <end position="1011"/>
    </location>
</feature>
<proteinExistence type="predicted"/>
<feature type="repeat" description="WD" evidence="3">
    <location>
        <begin position="884"/>
        <end position="920"/>
    </location>
</feature>
<sequence length="1537" mass="169226">MPPPIPKPKPKPKRQLSIPFFNIGGKRSRTSSPSRAPSPGTSTIVVTHPHNVAPTTAACNSLPGGEPGLPVLSLSSNHSRDSTNLAAQGTTQGPPVAPIEPAPNRDTTEASWTRLEKALAALHITTKICPPLHSAIEGLKSCLHIFEEAARSRKDYKELAIGLTAMISLLIKHMSVAASKDIMETVGSIAKKITEELESIDKRQSRSGPSRMLGASRDDDDLIRRYRRIEQLFRQLQAEASMSTWDITKRHHVDTQLEKLGPVKLAIYNSRISMDIGRRSCTENTRTKILSDSMTWADDPNGAKIYWMNGMAGTGKTTIAYSLCERLEASGQLAASFFCTRASRECSEAKQIVPTIAYQLARRSAPFRDALCGILDKDPDVGALNTTSQFDSLLAKPLLESAESMARNLVIVIDALDECNDPHAVRIVLDILFRHAANLPVKFFVTSRPEPAIRNSMMAGIAESNRSRSILYLHEIEKSLVQADIELYLKDELNHMLPVHCTKIEDLAEQAGNLFIYAATAVRYIQAAGKAFSSKRLGTILDVNNTSRKSLSSIDALYSAILTAAIHDNELEPEEQEIIRVVLWTAICAHEPVLVKTLAALSGFDETDLAISALQPLRSVLHVSEHNNFVTTLHASFPDFMFSQERSQEFFCDRSSHDHFLARRCLEVMKAQLQFNICKLESSFNLDDEIPDLKERITTYISQELFYACRFWVDHLNQVPPSELLLEMVHVFLSQRLLFWMEVLNLNKCMVVGAVASTKVNTWLRTSQGSSDLIKLAYDAQTFVGNYAAHQVSTSTPHIYLSALPFSSPTSQIRLIYQPRFKGLTRATGTLMDQIDQASLAVWESDHPIRSASFSADRKYIAIGDDSGRISVRHPHNGECLITFRAHRKVISSVSFSSDATLIASSSYDYTVCIWNVSNGLLASGPFKGHNDRVTSAMFSPDNMHIASGSEDCTIRIWTIAGTSECRIRLTGHTSSVKSVMFSPNGLQIVSGSRDRTVRIWDTLNGALLHNLRGHTASITCVRFSPCGAFIVSASNDRTIRVWDTHNGAPIGDPLKGHSDSITSIAISPGGERIVSGSLDNTVRVWDRYNGMAIADPFRGHINPVRSVEFSADGARIVSASDDKTVRVWNSQGKTHSHSVDKLHSGLLGVNMIVISPDGAYIASGHEDFAIRVWSVRTGAQIAWWSLGMPTRAAAASPLLITFSSNNTHTFVACRDGSLYTLELKATGVIGYHRRFSPHESVISRPLAMSTDGRSAVSCAESDLYTLDLWDLQSNQLTCVITTHECLDVFFEAVFSSNSTRIATGTKYGTINLWDGRSGQHVAGPFRPVGFRGLLKSMDISPDGTRVVSLINGRLRLHNIASGRCIMLPRPTCGNPDSPIHVKFSANAAYIALLTAGDSRDGYLLMICDGSGVGGEGGLCYKTITSGNLKRFPALILGFILNQPCVVQANCLQDQDGEITVQVGVEFKDCPFSLHEDGWIRDCHLRRLAWIPSAIRDWISEPNKLRFMKEGSIGVFYGQKMTGEEWSKCYIGDQSPE</sequence>
<dbReference type="Gene3D" id="2.130.10.10">
    <property type="entry name" value="YVTN repeat-like/Quinoprotein amine dehydrogenase"/>
    <property type="match status" value="4"/>
</dbReference>
<dbReference type="InterPro" id="IPR056884">
    <property type="entry name" value="NPHP3-like_N"/>
</dbReference>
<dbReference type="InterPro" id="IPR036322">
    <property type="entry name" value="WD40_repeat_dom_sf"/>
</dbReference>
<reference evidence="6 7" key="1">
    <citation type="submission" date="2013-12" db="EMBL/GenBank/DDBJ databases">
        <authorList>
            <person name="Cubeta M."/>
            <person name="Pakala S."/>
            <person name="Fedorova N."/>
            <person name="Thomas E."/>
            <person name="Dean R."/>
            <person name="Jabaji S."/>
            <person name="Neate S."/>
            <person name="Toda T."/>
            <person name="Tavantzis S."/>
            <person name="Vilgalys R."/>
            <person name="Bharathan N."/>
            <person name="Pakala S."/>
            <person name="Losada L.S."/>
            <person name="Zafar N."/>
            <person name="Nierman W."/>
        </authorList>
    </citation>
    <scope>NUCLEOTIDE SEQUENCE [LARGE SCALE GENOMIC DNA]</scope>
    <source>
        <strain evidence="6 7">123E</strain>
    </source>
</reference>
<dbReference type="InterPro" id="IPR015943">
    <property type="entry name" value="WD40/YVTN_repeat-like_dom_sf"/>
</dbReference>
<feature type="repeat" description="WD" evidence="3">
    <location>
        <begin position="1055"/>
        <end position="1096"/>
    </location>
</feature>
<evidence type="ECO:0000259" key="5">
    <source>
        <dbReference type="Pfam" id="PF24883"/>
    </source>
</evidence>
<feature type="repeat" description="WD" evidence="3">
    <location>
        <begin position="1012"/>
        <end position="1053"/>
    </location>
</feature>
<feature type="repeat" description="WD" evidence="3">
    <location>
        <begin position="927"/>
        <end position="960"/>
    </location>
</feature>
<dbReference type="Pfam" id="PF24883">
    <property type="entry name" value="NPHP3_N"/>
    <property type="match status" value="1"/>
</dbReference>
<gene>
    <name evidence="6" type="ORF">V565_185500</name>
</gene>
<dbReference type="SMART" id="SM00320">
    <property type="entry name" value="WD40"/>
    <property type="match status" value="10"/>
</dbReference>
<dbReference type="PROSITE" id="PS00678">
    <property type="entry name" value="WD_REPEATS_1"/>
    <property type="match status" value="2"/>
</dbReference>
<dbReference type="OrthoDB" id="674604at2759"/>
<dbReference type="InterPro" id="IPR001680">
    <property type="entry name" value="WD40_rpt"/>
</dbReference>
<organism evidence="6 7">
    <name type="scientific">Rhizoctonia solani 123E</name>
    <dbReference type="NCBI Taxonomy" id="1423351"/>
    <lineage>
        <taxon>Eukaryota</taxon>
        <taxon>Fungi</taxon>
        <taxon>Dikarya</taxon>
        <taxon>Basidiomycota</taxon>
        <taxon>Agaricomycotina</taxon>
        <taxon>Agaricomycetes</taxon>
        <taxon>Cantharellales</taxon>
        <taxon>Ceratobasidiaceae</taxon>
        <taxon>Rhizoctonia</taxon>
    </lineage>
</organism>
<feature type="repeat" description="WD" evidence="3">
    <location>
        <begin position="1150"/>
        <end position="1184"/>
    </location>
</feature>
<feature type="region of interest" description="Disordered" evidence="4">
    <location>
        <begin position="58"/>
        <end position="106"/>
    </location>
</feature>
<evidence type="ECO:0000256" key="1">
    <source>
        <dbReference type="ARBA" id="ARBA00022574"/>
    </source>
</evidence>
<dbReference type="SUPFAM" id="SSF50978">
    <property type="entry name" value="WD40 repeat-like"/>
    <property type="match status" value="2"/>
</dbReference>
<keyword evidence="7" id="KW-1185">Reference proteome</keyword>
<feature type="compositionally biased region" description="Low complexity" evidence="4">
    <location>
        <begin position="30"/>
        <end position="43"/>
    </location>
</feature>
<dbReference type="SUPFAM" id="SSF52540">
    <property type="entry name" value="P-loop containing nucleoside triphosphate hydrolases"/>
    <property type="match status" value="1"/>
</dbReference>
<dbReference type="InterPro" id="IPR027417">
    <property type="entry name" value="P-loop_NTPase"/>
</dbReference>
<evidence type="ECO:0000256" key="4">
    <source>
        <dbReference type="SAM" id="MobiDB-lite"/>
    </source>
</evidence>
<dbReference type="PANTHER" id="PTHR19848:SF8">
    <property type="entry name" value="F-BOX AND WD REPEAT DOMAIN CONTAINING 7"/>
    <property type="match status" value="1"/>
</dbReference>
<keyword evidence="1 3" id="KW-0853">WD repeat</keyword>
<keyword evidence="2" id="KW-0677">Repeat</keyword>
<evidence type="ECO:0000313" key="7">
    <source>
        <dbReference type="Proteomes" id="UP000027456"/>
    </source>
</evidence>
<dbReference type="Gene3D" id="3.40.50.300">
    <property type="entry name" value="P-loop containing nucleotide triphosphate hydrolases"/>
    <property type="match status" value="1"/>
</dbReference>
<dbReference type="PANTHER" id="PTHR19848">
    <property type="entry name" value="WD40 REPEAT PROTEIN"/>
    <property type="match status" value="1"/>
</dbReference>
<dbReference type="PROSITE" id="PS50294">
    <property type="entry name" value="WD_REPEATS_REGION"/>
    <property type="match status" value="6"/>
</dbReference>
<protein>
    <submittedName>
        <fullName evidence="6">Vegetative incompatibility protein HET-E-1</fullName>
    </submittedName>
</protein>
<dbReference type="STRING" id="1423351.A0A074RHW4"/>
<dbReference type="PRINTS" id="PR00320">
    <property type="entry name" value="GPROTEINBRPT"/>
</dbReference>
<dbReference type="Proteomes" id="UP000027456">
    <property type="component" value="Unassembled WGS sequence"/>
</dbReference>
<feature type="domain" description="Nephrocystin 3-like N-terminal" evidence="5">
    <location>
        <begin position="287"/>
        <end position="448"/>
    </location>
</feature>
<evidence type="ECO:0000256" key="2">
    <source>
        <dbReference type="ARBA" id="ARBA00022737"/>
    </source>
</evidence>
<dbReference type="Pfam" id="PF00400">
    <property type="entry name" value="WD40"/>
    <property type="match status" value="7"/>
</dbReference>
<dbReference type="PROSITE" id="PS50082">
    <property type="entry name" value="WD_REPEATS_2"/>
    <property type="match status" value="7"/>
</dbReference>
<feature type="compositionally biased region" description="Polar residues" evidence="4">
    <location>
        <begin position="73"/>
        <end position="93"/>
    </location>
</feature>
<dbReference type="InterPro" id="IPR019775">
    <property type="entry name" value="WD40_repeat_CS"/>
</dbReference>
<feature type="repeat" description="WD" evidence="3">
    <location>
        <begin position="1098"/>
        <end position="1139"/>
    </location>
</feature>
<dbReference type="InterPro" id="IPR020472">
    <property type="entry name" value="WD40_PAC1"/>
</dbReference>
<evidence type="ECO:0000313" key="6">
    <source>
        <dbReference type="EMBL" id="KEP46696.1"/>
    </source>
</evidence>
<accession>A0A074RHW4</accession>
<feature type="region of interest" description="Disordered" evidence="4">
    <location>
        <begin position="1"/>
        <end position="46"/>
    </location>
</feature>
<dbReference type="HOGENOM" id="CLU_000288_6_3_1"/>
<name>A0A074RHW4_9AGAM</name>
<dbReference type="CDD" id="cd00200">
    <property type="entry name" value="WD40"/>
    <property type="match status" value="1"/>
</dbReference>
<evidence type="ECO:0000256" key="3">
    <source>
        <dbReference type="PROSITE-ProRule" id="PRU00221"/>
    </source>
</evidence>
<dbReference type="EMBL" id="AZST01000985">
    <property type="protein sequence ID" value="KEP46696.1"/>
    <property type="molecule type" value="Genomic_DNA"/>
</dbReference>
<comment type="caution">
    <text evidence="6">The sequence shown here is derived from an EMBL/GenBank/DDBJ whole genome shotgun (WGS) entry which is preliminary data.</text>
</comment>